<dbReference type="InterPro" id="IPR029052">
    <property type="entry name" value="Metallo-depent_PP-like"/>
</dbReference>
<dbReference type="SUPFAM" id="SSF56300">
    <property type="entry name" value="Metallo-dependent phosphatases"/>
    <property type="match status" value="1"/>
</dbReference>
<proteinExistence type="predicted"/>
<dbReference type="InterPro" id="IPR032093">
    <property type="entry name" value="PhoD_N"/>
</dbReference>
<keyword evidence="2" id="KW-1185">Reference proteome</keyword>
<dbReference type="InterPro" id="IPR052900">
    <property type="entry name" value="Phospholipid_Metab_Enz"/>
</dbReference>
<dbReference type="Gene3D" id="3.60.21.70">
    <property type="entry name" value="PhoD-like phosphatase"/>
    <property type="match status" value="1"/>
</dbReference>
<sequence length="552" mass="59462">MCPRVNSRAQSALSRREVLRAGGALAATGAGLLAVPPAAAAAAGPFAHGVASGDPLPTGVLLWTRVTPAAEALPGSGAGPEVSVRWEVALDEAFTRIVRRGTVATGPARDHTVKADVTGLAPGTWYWYRFRLGGAVSPTGRTRTAPATGSALARLRFGVVSCSNWQAGHFSAYRHLAERDDLDLVVHLGDYLYEYAPGGYQAGEVLVRPHDPPVEMTTLEHYRRRHAQYKTDPDLRALHARVPFVVTWDDHESANDAWSGGAENHTEPAEGTWAGRRAASQQAYAEWMPVRYEPGGRLYRRIAFGALAELSMLDLRTYRSRQAAHPLDPVISDPARTITGSEQLGWLTAGLVTSGAQWKLVGNPVMIAPVRFPSTLSTRELEALSQLTGPLEGVPVNVDQWDGYTADRARVLGALRDHGVRDTVFLTGDIHSAWAAELPADPLTYPLTRDSVGTELVCTSVTSDNIDDILGVPPRTASVGVEAAIRVANPHLKYVELDSHGYSVVEVTPAAVQMDWFALADRTDPASAARHNASFVVRAGTQRVQRTGEPLR</sequence>
<dbReference type="OrthoDB" id="327733at2"/>
<dbReference type="EMBL" id="MASW01000007">
    <property type="protein sequence ID" value="PXY19429.1"/>
    <property type="molecule type" value="Genomic_DNA"/>
</dbReference>
<dbReference type="InterPro" id="IPR006311">
    <property type="entry name" value="TAT_signal"/>
</dbReference>
<dbReference type="InterPro" id="IPR038607">
    <property type="entry name" value="PhoD-like_sf"/>
</dbReference>
<gene>
    <name evidence="1" type="ORF">BAY60_32320</name>
</gene>
<reference evidence="1 2" key="1">
    <citation type="submission" date="2016-07" db="EMBL/GenBank/DDBJ databases">
        <title>Draft genome sequence of Prauserella muralis DSM 45305, isolated from a mould-covered wall in an indoor environment.</title>
        <authorList>
            <person name="Ruckert C."/>
            <person name="Albersmeier A."/>
            <person name="Jiang C.-L."/>
            <person name="Jiang Y."/>
            <person name="Kalinowski J."/>
            <person name="Schneider O."/>
            <person name="Winkler A."/>
            <person name="Zotchev S.B."/>
        </authorList>
    </citation>
    <scope>NUCLEOTIDE SEQUENCE [LARGE SCALE GENOMIC DNA]</scope>
    <source>
        <strain evidence="1 2">DSM 45305</strain>
    </source>
</reference>
<evidence type="ECO:0000313" key="2">
    <source>
        <dbReference type="Proteomes" id="UP000249915"/>
    </source>
</evidence>
<comment type="caution">
    <text evidence="1">The sequence shown here is derived from an EMBL/GenBank/DDBJ whole genome shotgun (WGS) entry which is preliminary data.</text>
</comment>
<organism evidence="1 2">
    <name type="scientific">Prauserella muralis</name>
    <dbReference type="NCBI Taxonomy" id="588067"/>
    <lineage>
        <taxon>Bacteria</taxon>
        <taxon>Bacillati</taxon>
        <taxon>Actinomycetota</taxon>
        <taxon>Actinomycetes</taxon>
        <taxon>Pseudonocardiales</taxon>
        <taxon>Pseudonocardiaceae</taxon>
        <taxon>Prauserella</taxon>
    </lineage>
</organism>
<dbReference type="PANTHER" id="PTHR43606">
    <property type="entry name" value="PHOSPHATASE, PUTATIVE (AFU_ORTHOLOGUE AFUA_6G08710)-RELATED"/>
    <property type="match status" value="1"/>
</dbReference>
<dbReference type="CDD" id="cd07389">
    <property type="entry name" value="MPP_PhoD"/>
    <property type="match status" value="1"/>
</dbReference>
<dbReference type="RefSeq" id="WP_112285361.1">
    <property type="nucleotide sequence ID" value="NZ_MASW01000007.1"/>
</dbReference>
<dbReference type="Pfam" id="PF16655">
    <property type="entry name" value="PhoD_N"/>
    <property type="match status" value="1"/>
</dbReference>
<accession>A0A2V4AHS4</accession>
<dbReference type="Proteomes" id="UP000249915">
    <property type="component" value="Unassembled WGS sequence"/>
</dbReference>
<name>A0A2V4AHS4_9PSEU</name>
<dbReference type="PROSITE" id="PS51318">
    <property type="entry name" value="TAT"/>
    <property type="match status" value="1"/>
</dbReference>
<protein>
    <submittedName>
        <fullName evidence="1">Alkaline phosphatase</fullName>
    </submittedName>
</protein>
<dbReference type="PANTHER" id="PTHR43606:SF2">
    <property type="entry name" value="ALKALINE PHOSPHATASE FAMILY PROTEIN (AFU_ORTHOLOGUE AFUA_5G03860)"/>
    <property type="match status" value="1"/>
</dbReference>
<evidence type="ECO:0000313" key="1">
    <source>
        <dbReference type="EMBL" id="PXY19429.1"/>
    </source>
</evidence>
<dbReference type="Gene3D" id="2.60.40.380">
    <property type="entry name" value="Purple acid phosphatase-like, N-terminal"/>
    <property type="match status" value="1"/>
</dbReference>
<dbReference type="Pfam" id="PF09423">
    <property type="entry name" value="PhoD"/>
    <property type="match status" value="1"/>
</dbReference>
<dbReference type="InterPro" id="IPR018946">
    <property type="entry name" value="PhoD-like_MPP"/>
</dbReference>
<dbReference type="AlphaFoldDB" id="A0A2V4AHS4"/>